<feature type="signal peptide" evidence="3">
    <location>
        <begin position="1"/>
        <end position="18"/>
    </location>
</feature>
<dbReference type="Gene3D" id="2.40.128.20">
    <property type="match status" value="1"/>
</dbReference>
<accession>A0A5R9DW55</accession>
<keyword evidence="2" id="KW-0862">Zinc</keyword>
<dbReference type="InterPro" id="IPR015304">
    <property type="entry name" value="ZinT_dom"/>
</dbReference>
<gene>
    <name evidence="5" type="ORF">FEZ33_08180</name>
</gene>
<dbReference type="GO" id="GO:0008270">
    <property type="term" value="F:zinc ion binding"/>
    <property type="evidence" value="ECO:0007669"/>
    <property type="project" value="InterPro"/>
</dbReference>
<keyword evidence="1 3" id="KW-0732">Signal</keyword>
<proteinExistence type="predicted"/>
<organism evidence="5 6">
    <name type="scientific">Ruoffia tabacinasalis</name>
    <dbReference type="NCBI Taxonomy" id="87458"/>
    <lineage>
        <taxon>Bacteria</taxon>
        <taxon>Bacillati</taxon>
        <taxon>Bacillota</taxon>
        <taxon>Bacilli</taxon>
        <taxon>Lactobacillales</taxon>
        <taxon>Aerococcaceae</taxon>
        <taxon>Ruoffia</taxon>
    </lineage>
</organism>
<reference evidence="5 6" key="1">
    <citation type="submission" date="2019-05" db="EMBL/GenBank/DDBJ databases">
        <title>The metagenome of a microbial culture collection derived from dairy environment covers the genomic content of the human microbiome.</title>
        <authorList>
            <person name="Roder T."/>
            <person name="Wuthrich D."/>
            <person name="Sattari Z."/>
            <person name="Von Ah U."/>
            <person name="Bar C."/>
            <person name="Ronchi F."/>
            <person name="Macpherson A.J."/>
            <person name="Ganal-Vonarburg S.C."/>
            <person name="Bruggmann R."/>
            <person name="Vergeres G."/>
        </authorList>
    </citation>
    <scope>NUCLEOTIDE SEQUENCE [LARGE SCALE GENOMIC DNA]</scope>
    <source>
        <strain evidence="5 6">FAM 24227</strain>
    </source>
</reference>
<dbReference type="EMBL" id="VBSP01000029">
    <property type="protein sequence ID" value="TLQ40411.1"/>
    <property type="molecule type" value="Genomic_DNA"/>
</dbReference>
<sequence length="319" mass="36104">MKKVLLISLASITLVAIAPGGEAMVTAQESQVTESQEKATSISIEGLAEHYHTGDEIELVASIEGETEGSWQWYIKDSEASEWEPVAGLTSQIFSREATTNGLQIKAALLESNGDLIEDSEVVEVVIDDHHSGDEDGNGERIYNGFFYNDEIADRDLSDWEGDWQSVYPYLESGDLDEVFESKASENDTMTAQAYKEYYTTGYETDLNRIVINDDTFTFYYEDENEVSAQYEYDGYEVLTYDRGNRGVRFIFKKVDGQAADMPEFIQFSDHSISPTDSAHFHLYWGDNRDELLEEVDHWPTYYPSELDASGLVHDMLAH</sequence>
<dbReference type="Pfam" id="PF09223">
    <property type="entry name" value="ZinT"/>
    <property type="match status" value="1"/>
</dbReference>
<dbReference type="Proteomes" id="UP000306420">
    <property type="component" value="Unassembled WGS sequence"/>
</dbReference>
<evidence type="ECO:0000256" key="3">
    <source>
        <dbReference type="SAM" id="SignalP"/>
    </source>
</evidence>
<dbReference type="RefSeq" id="WP_138404920.1">
    <property type="nucleotide sequence ID" value="NZ_VBSP01000029.1"/>
</dbReference>
<dbReference type="SUPFAM" id="SSF50814">
    <property type="entry name" value="Lipocalins"/>
    <property type="match status" value="1"/>
</dbReference>
<dbReference type="InterPro" id="IPR012674">
    <property type="entry name" value="Calycin"/>
</dbReference>
<evidence type="ECO:0000256" key="2">
    <source>
        <dbReference type="ARBA" id="ARBA00022833"/>
    </source>
</evidence>
<feature type="chain" id="PRO_5039701480" evidence="3">
    <location>
        <begin position="19"/>
        <end position="319"/>
    </location>
</feature>
<evidence type="ECO:0000313" key="5">
    <source>
        <dbReference type="EMBL" id="TLQ40411.1"/>
    </source>
</evidence>
<dbReference type="OrthoDB" id="9810636at2"/>
<evidence type="ECO:0000256" key="1">
    <source>
        <dbReference type="ARBA" id="ARBA00022729"/>
    </source>
</evidence>
<name>A0A5R9DW55_9LACT</name>
<dbReference type="AlphaFoldDB" id="A0A5R9DW55"/>
<comment type="caution">
    <text evidence="5">The sequence shown here is derived from an EMBL/GenBank/DDBJ whole genome shotgun (WGS) entry which is preliminary data.</text>
</comment>
<evidence type="ECO:0000259" key="4">
    <source>
        <dbReference type="Pfam" id="PF09223"/>
    </source>
</evidence>
<feature type="domain" description="ZinT" evidence="4">
    <location>
        <begin position="140"/>
        <end position="319"/>
    </location>
</feature>
<evidence type="ECO:0000313" key="6">
    <source>
        <dbReference type="Proteomes" id="UP000306420"/>
    </source>
</evidence>
<protein>
    <submittedName>
        <fullName evidence="5">Metal-binding protein ZinT</fullName>
    </submittedName>
</protein>